<evidence type="ECO:0000259" key="3">
    <source>
        <dbReference type="PROSITE" id="PS51272"/>
    </source>
</evidence>
<keyword evidence="1" id="KW-0175">Coiled coil</keyword>
<dbReference type="Pfam" id="PF21620">
    <property type="entry name" value="SlpA_C"/>
    <property type="match status" value="1"/>
</dbReference>
<evidence type="ECO:0000256" key="1">
    <source>
        <dbReference type="SAM" id="Coils"/>
    </source>
</evidence>
<dbReference type="EMBL" id="JBHSEI010000009">
    <property type="protein sequence ID" value="MFC4639261.1"/>
    <property type="molecule type" value="Genomic_DNA"/>
</dbReference>
<dbReference type="InterPro" id="IPR048736">
    <property type="entry name" value="SlpA_C"/>
</dbReference>
<dbReference type="Proteomes" id="UP001595952">
    <property type="component" value="Unassembled WGS sequence"/>
</dbReference>
<dbReference type="InterPro" id="IPR051465">
    <property type="entry name" value="Cell_Envelope_Struct_Comp"/>
</dbReference>
<evidence type="ECO:0000313" key="4">
    <source>
        <dbReference type="EMBL" id="MFC4639261.1"/>
    </source>
</evidence>
<dbReference type="PANTHER" id="PTHR43308:SF1">
    <property type="entry name" value="OUTER MEMBRANE PROTEIN ALPHA"/>
    <property type="match status" value="1"/>
</dbReference>
<reference evidence="5" key="1">
    <citation type="journal article" date="2019" name="Int. J. Syst. Evol. Microbiol.">
        <title>The Global Catalogue of Microorganisms (GCM) 10K type strain sequencing project: providing services to taxonomists for standard genome sequencing and annotation.</title>
        <authorList>
            <consortium name="The Broad Institute Genomics Platform"/>
            <consortium name="The Broad Institute Genome Sequencing Center for Infectious Disease"/>
            <person name="Wu L."/>
            <person name="Ma J."/>
        </authorList>
    </citation>
    <scope>NUCLEOTIDE SEQUENCE [LARGE SCALE GENOMIC DNA]</scope>
    <source>
        <strain evidence="5">CCUG 55995</strain>
    </source>
</reference>
<feature type="chain" id="PRO_5045141747" evidence="2">
    <location>
        <begin position="21"/>
        <end position="938"/>
    </location>
</feature>
<evidence type="ECO:0000313" key="5">
    <source>
        <dbReference type="Proteomes" id="UP001595952"/>
    </source>
</evidence>
<evidence type="ECO:0000256" key="2">
    <source>
        <dbReference type="SAM" id="SignalP"/>
    </source>
</evidence>
<sequence>MKKSLLLLTAALTFGSMASAQTTAPASAPQVPALTDVPAGHWAKDAIDRLVSRGIILGYPDGTYRGTQNLTRYEAAVIIARLLDQMRSGTVSTGTIDQETLTSLQNAIQELAADLAALGVRVTDLEENAVSKDDFARLEQRVEGLAAQAGDPEAIANIQAQIDELTARADDYDTLRADVDDNASSIAALNDLTVLLNQDILDLQDRVSAVEAAQADFVTRTDFDNLSTKVTGIDTRVTALERAPKFSIGGTINAQYGRLALVSGTTNFDVDRLTRQTFANDAFTTGLNCPSGVYSPSGNNTGCTDTNGGAYTQNGYISFGVKASNLTTASGAVTVNNAAINFYASNTFNLAGGQVGVFVDNASVDGTFSGQKFDVKYSAYNSQFKFNDYLFANDNDTEGAVQRRGIVANIEATQLPLAPKLTIVAGNAAPGRDTNDVLSGNYYGVRASVNPGGIGTFGVSFAQKDGNGTAGSSRSAIGLDYDLGFGTKNADGDSPFTVTGAWVNSLANSGGTFLANGGSFQRALDTRDQAFFTDVKGDLGVVQFGANFRAIDADFADGIAGMSANDSAYYYGAQGYKSTMPYGPDQVGYGAAIGTNLGPVALGAFVDSYVPYDRSVDTTRTTSFGVAAGAQLGALRAVGFYNNTQIDGDTYPFDLNNFAYNLASPYMDIADVPFAYSSTFGGKLSHDGAAANALVKNLSFTIADAYFYDDRVNDFQIYGNYSGTIAGVKIEPFARYHLVSAPGAGVNREGDVVAGTTTPDFSDAYDVRTYNTYKYGVKISTQPFTAIPGQPSVFFNFANRVTNLGTNMNATTAEAEELFGQTGITFNQFFAPNMKASIGYAYYQGFGVSSTTVASSASGASATYSAAADRFYSSPGGGATNPYAGDNFGSSAGKADGIFGQLDWNGLAANYGVFRYTNLINNTTSVAHGFKVSYTYKF</sequence>
<dbReference type="RefSeq" id="WP_380062259.1">
    <property type="nucleotide sequence ID" value="NZ_JBHSEI010000009.1"/>
</dbReference>
<dbReference type="PANTHER" id="PTHR43308">
    <property type="entry name" value="OUTER MEMBRANE PROTEIN ALPHA-RELATED"/>
    <property type="match status" value="1"/>
</dbReference>
<keyword evidence="5" id="KW-1185">Reference proteome</keyword>
<feature type="coiled-coil region" evidence="1">
    <location>
        <begin position="101"/>
        <end position="128"/>
    </location>
</feature>
<dbReference type="InterPro" id="IPR001119">
    <property type="entry name" value="SLH_dom"/>
</dbReference>
<gene>
    <name evidence="4" type="ORF">ACFO0D_13045</name>
</gene>
<protein>
    <submittedName>
        <fullName evidence="4">S-layer homology domain-containing protein</fullName>
    </submittedName>
</protein>
<organism evidence="4 5">
    <name type="scientific">Deinococcus hohokamensis</name>
    <dbReference type="NCBI Taxonomy" id="309883"/>
    <lineage>
        <taxon>Bacteria</taxon>
        <taxon>Thermotogati</taxon>
        <taxon>Deinococcota</taxon>
        <taxon>Deinococci</taxon>
        <taxon>Deinococcales</taxon>
        <taxon>Deinococcaceae</taxon>
        <taxon>Deinococcus</taxon>
    </lineage>
</organism>
<accession>A0ABV9IC96</accession>
<comment type="caution">
    <text evidence="4">The sequence shown here is derived from an EMBL/GenBank/DDBJ whole genome shotgun (WGS) entry which is preliminary data.</text>
</comment>
<dbReference type="Pfam" id="PF00395">
    <property type="entry name" value="SLH"/>
    <property type="match status" value="1"/>
</dbReference>
<dbReference type="PROSITE" id="PS51272">
    <property type="entry name" value="SLH"/>
    <property type="match status" value="1"/>
</dbReference>
<proteinExistence type="predicted"/>
<name>A0ABV9IC96_9DEIO</name>
<feature type="domain" description="SLH" evidence="3">
    <location>
        <begin position="30"/>
        <end position="93"/>
    </location>
</feature>
<keyword evidence="2" id="KW-0732">Signal</keyword>
<dbReference type="Gene3D" id="1.20.5.340">
    <property type="match status" value="1"/>
</dbReference>
<feature type="signal peptide" evidence="2">
    <location>
        <begin position="1"/>
        <end position="20"/>
    </location>
</feature>